<keyword evidence="1" id="KW-0472">Membrane</keyword>
<dbReference type="NCBIfam" id="TIGR04514">
    <property type="entry name" value="GWxTD_dom"/>
    <property type="match status" value="1"/>
</dbReference>
<keyword evidence="1" id="KW-0812">Transmembrane</keyword>
<name>A0A7V1M141_CALAY</name>
<protein>
    <submittedName>
        <fullName evidence="4">GWxTD domain-containing protein</fullName>
    </submittedName>
</protein>
<organism evidence="4">
    <name type="scientific">Caldithrix abyssi</name>
    <dbReference type="NCBI Taxonomy" id="187145"/>
    <lineage>
        <taxon>Bacteria</taxon>
        <taxon>Pseudomonadati</taxon>
        <taxon>Calditrichota</taxon>
        <taxon>Calditrichia</taxon>
        <taxon>Calditrichales</taxon>
        <taxon>Calditrichaceae</taxon>
        <taxon>Caldithrix</taxon>
    </lineage>
</organism>
<keyword evidence="2" id="KW-0732">Signal</keyword>
<gene>
    <name evidence="4" type="ORF">ENJ10_11525</name>
</gene>
<dbReference type="AlphaFoldDB" id="A0A7V1M141"/>
<evidence type="ECO:0000256" key="1">
    <source>
        <dbReference type="SAM" id="Phobius"/>
    </source>
</evidence>
<evidence type="ECO:0000256" key="2">
    <source>
        <dbReference type="SAM" id="SignalP"/>
    </source>
</evidence>
<feature type="transmembrane region" description="Helical" evidence="1">
    <location>
        <begin position="42"/>
        <end position="61"/>
    </location>
</feature>
<dbReference type="Pfam" id="PF20094">
    <property type="entry name" value="GWxTD_dom"/>
    <property type="match status" value="1"/>
</dbReference>
<accession>A0A7V1M141</accession>
<dbReference type="EMBL" id="DRLD01000320">
    <property type="protein sequence ID" value="HED11309.1"/>
    <property type="molecule type" value="Genomic_DNA"/>
</dbReference>
<comment type="caution">
    <text evidence="4">The sequence shown here is derived from an EMBL/GenBank/DDBJ whole genome shotgun (WGS) entry which is preliminary data.</text>
</comment>
<feature type="signal peptide" evidence="2">
    <location>
        <begin position="1"/>
        <end position="32"/>
    </location>
</feature>
<keyword evidence="1" id="KW-1133">Transmembrane helix</keyword>
<proteinExistence type="predicted"/>
<dbReference type="Proteomes" id="UP000886005">
    <property type="component" value="Unassembled WGS sequence"/>
</dbReference>
<evidence type="ECO:0000259" key="3">
    <source>
        <dbReference type="Pfam" id="PF20094"/>
    </source>
</evidence>
<reference evidence="4" key="1">
    <citation type="journal article" date="2020" name="mSystems">
        <title>Genome- and Community-Level Interaction Insights into Carbon Utilization and Element Cycling Functions of Hydrothermarchaeota in Hydrothermal Sediment.</title>
        <authorList>
            <person name="Zhou Z."/>
            <person name="Liu Y."/>
            <person name="Xu W."/>
            <person name="Pan J."/>
            <person name="Luo Z.H."/>
            <person name="Li M."/>
        </authorList>
    </citation>
    <scope>NUCLEOTIDE SEQUENCE [LARGE SCALE GENOMIC DNA]</scope>
    <source>
        <strain evidence="4">HyVt-456</strain>
    </source>
</reference>
<dbReference type="InterPro" id="IPR030959">
    <property type="entry name" value="GWxTD_dom"/>
</dbReference>
<evidence type="ECO:0000313" key="4">
    <source>
        <dbReference type="EMBL" id="HED11309.1"/>
    </source>
</evidence>
<feature type="non-terminal residue" evidence="4">
    <location>
        <position position="228"/>
    </location>
</feature>
<feature type="chain" id="PRO_5031070942" evidence="2">
    <location>
        <begin position="33"/>
        <end position="228"/>
    </location>
</feature>
<feature type="domain" description="GWxTD" evidence="3">
    <location>
        <begin position="96"/>
        <end position="167"/>
    </location>
</feature>
<sequence length="228" mass="26340">MDKVIKFKSIKTGLLIMALLTSMLLPPQQLHANGNYDGNESSWVEVMMVLFVVFAVGKYTYDRLKDTDERNGLTEKDSSSFALKYLLPPDSMETFVNLPSEQARQAYIQGFWEKHNAFDGRGNSMREEFNNRVAFANRKFTDIYTPGWKTDRGRILILHGQPSEIITRPFFQSFFKDPINRSTYFDYEIWLYDETGESLDIPAELLSISGGRKFFLFGRVSGNTDFEQ</sequence>